<dbReference type="PRINTS" id="PR00758">
    <property type="entry name" value="ARSENICPUMP"/>
</dbReference>
<evidence type="ECO:0000313" key="11">
    <source>
        <dbReference type="Proteomes" id="UP001320159"/>
    </source>
</evidence>
<feature type="transmembrane region" description="Helical" evidence="8">
    <location>
        <begin position="62"/>
        <end position="84"/>
    </location>
</feature>
<dbReference type="GO" id="GO:0005886">
    <property type="term" value="C:plasma membrane"/>
    <property type="evidence" value="ECO:0007669"/>
    <property type="project" value="UniProtKB-SubCell"/>
</dbReference>
<feature type="transmembrane region" description="Helical" evidence="8">
    <location>
        <begin position="104"/>
        <end position="131"/>
    </location>
</feature>
<comment type="similarity">
    <text evidence="2">Belongs to the CitM (TC 2.A.11) transporter family.</text>
</comment>
<dbReference type="PANTHER" id="PTHR43302">
    <property type="entry name" value="TRANSPORTER ARSB-RELATED"/>
    <property type="match status" value="1"/>
</dbReference>
<protein>
    <submittedName>
        <fullName evidence="10">Arsenic transporter</fullName>
    </submittedName>
</protein>
<comment type="subcellular location">
    <subcellularLocation>
        <location evidence="1">Cell membrane</location>
        <topology evidence="1">Multi-pass membrane protein</topology>
    </subcellularLocation>
</comment>
<feature type="domain" description="Citrate transporter-like" evidence="9">
    <location>
        <begin position="12"/>
        <end position="368"/>
    </location>
</feature>
<keyword evidence="3" id="KW-0813">Transport</keyword>
<dbReference type="PANTHER" id="PTHR43302:SF5">
    <property type="entry name" value="TRANSPORTER ARSB-RELATED"/>
    <property type="match status" value="1"/>
</dbReference>
<comment type="caution">
    <text evidence="10">The sequence shown here is derived from an EMBL/GenBank/DDBJ whole genome shotgun (WGS) entry which is preliminary data.</text>
</comment>
<keyword evidence="4" id="KW-1003">Cell membrane</keyword>
<name>A0AAP2RDY7_9EURY</name>
<feature type="transmembrane region" description="Helical" evidence="8">
    <location>
        <begin position="359"/>
        <end position="385"/>
    </location>
</feature>
<feature type="transmembrane region" description="Helical" evidence="8">
    <location>
        <begin position="405"/>
        <end position="427"/>
    </location>
</feature>
<feature type="transmembrane region" description="Helical" evidence="8">
    <location>
        <begin position="29"/>
        <end position="50"/>
    </location>
</feature>
<feature type="transmembrane region" description="Helical" evidence="8">
    <location>
        <begin position="143"/>
        <end position="161"/>
    </location>
</feature>
<feature type="transmembrane region" description="Helical" evidence="8">
    <location>
        <begin position="228"/>
        <end position="245"/>
    </location>
</feature>
<proteinExistence type="inferred from homology"/>
<feature type="transmembrane region" description="Helical" evidence="8">
    <location>
        <begin position="251"/>
        <end position="268"/>
    </location>
</feature>
<evidence type="ECO:0000259" key="9">
    <source>
        <dbReference type="Pfam" id="PF03600"/>
    </source>
</evidence>
<accession>A0AAP2RDY7</accession>
<keyword evidence="7 8" id="KW-0472">Membrane</keyword>
<dbReference type="RefSeq" id="WP_230742440.1">
    <property type="nucleotide sequence ID" value="NZ_PGCK01000009.1"/>
</dbReference>
<evidence type="ECO:0000256" key="4">
    <source>
        <dbReference type="ARBA" id="ARBA00022475"/>
    </source>
</evidence>
<evidence type="ECO:0000256" key="8">
    <source>
        <dbReference type="SAM" id="Phobius"/>
    </source>
</evidence>
<evidence type="ECO:0000256" key="7">
    <source>
        <dbReference type="ARBA" id="ARBA00023136"/>
    </source>
</evidence>
<dbReference type="Pfam" id="PF03600">
    <property type="entry name" value="CitMHS"/>
    <property type="match status" value="1"/>
</dbReference>
<evidence type="ECO:0000313" key="10">
    <source>
        <dbReference type="EMBL" id="MCD1295584.1"/>
    </source>
</evidence>
<sequence length="428" mass="47327">MIGEILVFILTYFLIMVRPWKLNEATGALLGALLMMVFLQPHHILEALGFPAEYGTPLVTTWNVVIILIELMVISTFLDDYGFFEYCAVKAMQFARGDALKLFSYTYIITCFITAFTSNDLAILTLTPIILKFCRRAGLDAKPFMFAFFFAANIASMFLYIGNLTNILIGDAFNLGYFDFTAYMFLPTMAAIIVNYFIFRRMFRDSLPRSYPVSEHEDTRGLIKDKRMVAAGIAVLIFVLIGCGFANNLSLPLSVVTTIGMICIYLIERKPILRTKRVSWRVVIFVISLFIVVKGLEVCGVNALLGSFILSLVGQNPVIATFFISITSAFMCNLVNNIPMTAMMVPITSSIAATPDMSLAMAYSLVIGSNLGANITITGALAGILWLECARVEKWSTGVTEFLRIGLTVTPLVILASSAVLALEIILF</sequence>
<organism evidence="10 11">
    <name type="scientific">Methanooceanicella nereidis</name>
    <dbReference type="NCBI Taxonomy" id="2052831"/>
    <lineage>
        <taxon>Archaea</taxon>
        <taxon>Methanobacteriati</taxon>
        <taxon>Methanobacteriota</taxon>
        <taxon>Stenosarchaea group</taxon>
        <taxon>Methanomicrobia</taxon>
        <taxon>Methanocellales</taxon>
        <taxon>Methanocellaceae</taxon>
        <taxon>Methanooceanicella</taxon>
    </lineage>
</organism>
<dbReference type="GO" id="GO:0015105">
    <property type="term" value="F:arsenite transmembrane transporter activity"/>
    <property type="evidence" value="ECO:0007669"/>
    <property type="project" value="InterPro"/>
</dbReference>
<feature type="transmembrane region" description="Helical" evidence="8">
    <location>
        <begin position="181"/>
        <end position="199"/>
    </location>
</feature>
<evidence type="ECO:0000256" key="5">
    <source>
        <dbReference type="ARBA" id="ARBA00022692"/>
    </source>
</evidence>
<evidence type="ECO:0000256" key="1">
    <source>
        <dbReference type="ARBA" id="ARBA00004651"/>
    </source>
</evidence>
<dbReference type="InterPro" id="IPR000802">
    <property type="entry name" value="Arsenical_pump_ArsB"/>
</dbReference>
<keyword evidence="5 8" id="KW-0812">Transmembrane</keyword>
<evidence type="ECO:0000256" key="3">
    <source>
        <dbReference type="ARBA" id="ARBA00022448"/>
    </source>
</evidence>
<dbReference type="AlphaFoldDB" id="A0AAP2RDY7"/>
<keyword evidence="11" id="KW-1185">Reference proteome</keyword>
<dbReference type="EMBL" id="PGCK01000009">
    <property type="protein sequence ID" value="MCD1295584.1"/>
    <property type="molecule type" value="Genomic_DNA"/>
</dbReference>
<evidence type="ECO:0000256" key="2">
    <source>
        <dbReference type="ARBA" id="ARBA00009843"/>
    </source>
</evidence>
<feature type="transmembrane region" description="Helical" evidence="8">
    <location>
        <begin position="280"/>
        <end position="313"/>
    </location>
</feature>
<feature type="transmembrane region" description="Helical" evidence="8">
    <location>
        <begin position="319"/>
        <end position="338"/>
    </location>
</feature>
<evidence type="ECO:0000256" key="6">
    <source>
        <dbReference type="ARBA" id="ARBA00022989"/>
    </source>
</evidence>
<keyword evidence="6 8" id="KW-1133">Transmembrane helix</keyword>
<reference evidence="10 11" key="1">
    <citation type="submission" date="2017-11" db="EMBL/GenBank/DDBJ databases">
        <title>Isolation and Characterization of Family Methanocellaceae Species from Potential Methane Hydrate Area Offshore Southwestern Taiwan.</title>
        <authorList>
            <person name="Zhang W.-L."/>
            <person name="Chen W.-C."/>
            <person name="Lai M.-C."/>
            <person name="Chen S.-C."/>
        </authorList>
    </citation>
    <scope>NUCLEOTIDE SEQUENCE [LARGE SCALE GENOMIC DNA]</scope>
    <source>
        <strain evidence="10 11">CWC-04</strain>
    </source>
</reference>
<gene>
    <name evidence="10" type="ORF">CUJ83_11300</name>
</gene>
<dbReference type="Proteomes" id="UP001320159">
    <property type="component" value="Unassembled WGS sequence"/>
</dbReference>
<dbReference type="InterPro" id="IPR004680">
    <property type="entry name" value="Cit_transptr-like_dom"/>
</dbReference>